<dbReference type="Pfam" id="PF13242">
    <property type="entry name" value="Hydrolase_like"/>
    <property type="match status" value="1"/>
</dbReference>
<dbReference type="Proteomes" id="UP000683246">
    <property type="component" value="Chromosome"/>
</dbReference>
<dbReference type="GO" id="GO:0005737">
    <property type="term" value="C:cytoplasm"/>
    <property type="evidence" value="ECO:0007669"/>
    <property type="project" value="TreeGrafter"/>
</dbReference>
<dbReference type="AlphaFoldDB" id="A0A8J8MLD2"/>
<dbReference type="RefSeq" id="WP_212694507.1">
    <property type="nucleotide sequence ID" value="NZ_CP058649.1"/>
</dbReference>
<dbReference type="EMBL" id="CP058649">
    <property type="protein sequence ID" value="QUI23820.1"/>
    <property type="molecule type" value="Genomic_DNA"/>
</dbReference>
<dbReference type="Gene3D" id="3.40.50.1000">
    <property type="entry name" value="HAD superfamily/HAD-like"/>
    <property type="match status" value="1"/>
</dbReference>
<name>A0A8J8MLD2_9FIRM</name>
<dbReference type="NCBIfam" id="TIGR01668">
    <property type="entry name" value="YqeG_hyp_ppase"/>
    <property type="match status" value="1"/>
</dbReference>
<dbReference type="InterPro" id="IPR023214">
    <property type="entry name" value="HAD_sf"/>
</dbReference>
<dbReference type="GO" id="GO:0008962">
    <property type="term" value="F:phosphatidylglycerophosphatase activity"/>
    <property type="evidence" value="ECO:0007669"/>
    <property type="project" value="InterPro"/>
</dbReference>
<evidence type="ECO:0000313" key="2">
    <source>
        <dbReference type="Proteomes" id="UP000683246"/>
    </source>
</evidence>
<reference evidence="1" key="1">
    <citation type="submission" date="2020-07" db="EMBL/GenBank/DDBJ databases">
        <title>Vallitalea pronyensis genome.</title>
        <authorList>
            <person name="Postec A."/>
        </authorList>
    </citation>
    <scope>NUCLEOTIDE SEQUENCE</scope>
    <source>
        <strain evidence="1">FatNI3</strain>
    </source>
</reference>
<keyword evidence="2" id="KW-1185">Reference proteome</keyword>
<dbReference type="SUPFAM" id="SSF56784">
    <property type="entry name" value="HAD-like"/>
    <property type="match status" value="1"/>
</dbReference>
<proteinExistence type="predicted"/>
<accession>A0A8J8MLD2</accession>
<dbReference type="NCBIfam" id="TIGR01662">
    <property type="entry name" value="HAD-SF-IIIA"/>
    <property type="match status" value="1"/>
</dbReference>
<evidence type="ECO:0000313" key="1">
    <source>
        <dbReference type="EMBL" id="QUI23820.1"/>
    </source>
</evidence>
<sequence length="172" mass="19993">MLKRLFPSIYVNSIYDIKFEELYNEGYRGIIFDIDNTLVSYDTKHPDERIVTLMEMLKGVGFNVALVSNNNRIRVQTFNEKLQLKAYHKALKPMTRKIKIAMQAISTDRSNTILVGDQIFTDIYGGNRLGLKTILVIPISEKEEWITKIKRNTEKKIIKAYLKRVNKNAAKH</sequence>
<dbReference type="PANTHER" id="PTHR19288:SF25">
    <property type="entry name" value="PHOSPHATIDYLGLYCEROPHOSPHATASE GEP4, MITOCHONDRIAL"/>
    <property type="match status" value="1"/>
</dbReference>
<dbReference type="InterPro" id="IPR006549">
    <property type="entry name" value="HAD-SF_hydro_IIIA"/>
</dbReference>
<gene>
    <name evidence="1" type="ORF">HZI73_16640</name>
</gene>
<protein>
    <submittedName>
        <fullName evidence="1">YqeG family HAD IIIA-type phosphatase</fullName>
    </submittedName>
</protein>
<dbReference type="KEGG" id="vpy:HZI73_16640"/>
<dbReference type="InterPro" id="IPR036412">
    <property type="entry name" value="HAD-like_sf"/>
</dbReference>
<dbReference type="InterPro" id="IPR010021">
    <property type="entry name" value="PGPP1/Gep4"/>
</dbReference>
<organism evidence="1 2">
    <name type="scientific">Vallitalea pronyensis</name>
    <dbReference type="NCBI Taxonomy" id="1348613"/>
    <lineage>
        <taxon>Bacteria</taxon>
        <taxon>Bacillati</taxon>
        <taxon>Bacillota</taxon>
        <taxon>Clostridia</taxon>
        <taxon>Lachnospirales</taxon>
        <taxon>Vallitaleaceae</taxon>
        <taxon>Vallitalea</taxon>
    </lineage>
</organism>
<dbReference type="PANTHER" id="PTHR19288">
    <property type="entry name" value="4-NITROPHENYLPHOSPHATASE-RELATED"/>
    <property type="match status" value="1"/>
</dbReference>